<dbReference type="InterPro" id="IPR001881">
    <property type="entry name" value="EGF-like_Ca-bd_dom"/>
</dbReference>
<gene>
    <name evidence="9" type="ORF">EDS130_LOCUS12643</name>
</gene>
<dbReference type="SMART" id="SM00179">
    <property type="entry name" value="EGF_CA"/>
    <property type="match status" value="21"/>
</dbReference>
<feature type="disulfide bond" evidence="6">
    <location>
        <begin position="253"/>
        <end position="262"/>
    </location>
</feature>
<feature type="domain" description="EGF-like" evidence="8">
    <location>
        <begin position="225"/>
        <end position="263"/>
    </location>
</feature>
<feature type="disulfide bond" evidence="6">
    <location>
        <begin position="1303"/>
        <end position="1312"/>
    </location>
</feature>
<feature type="disulfide bond" evidence="6">
    <location>
        <begin position="840"/>
        <end position="849"/>
    </location>
</feature>
<feature type="domain" description="EGF-like" evidence="8">
    <location>
        <begin position="1597"/>
        <end position="1633"/>
    </location>
</feature>
<dbReference type="InterPro" id="IPR000152">
    <property type="entry name" value="EGF-type_Asp/Asn_hydroxyl_site"/>
</dbReference>
<keyword evidence="7" id="KW-0472">Membrane</keyword>
<keyword evidence="1 6" id="KW-0245">EGF-like domain</keyword>
<feature type="disulfide bond" evidence="6">
    <location>
        <begin position="878"/>
        <end position="887"/>
    </location>
</feature>
<dbReference type="Pfam" id="PF00008">
    <property type="entry name" value="EGF"/>
    <property type="match status" value="4"/>
</dbReference>
<keyword evidence="4 6" id="KW-1015">Disulfide bond</keyword>
<feature type="disulfide bond" evidence="6">
    <location>
        <begin position="684"/>
        <end position="693"/>
    </location>
</feature>
<dbReference type="InterPro" id="IPR009030">
    <property type="entry name" value="Growth_fac_rcpt_cys_sf"/>
</dbReference>
<dbReference type="GO" id="GO:0005509">
    <property type="term" value="F:calcium ion binding"/>
    <property type="evidence" value="ECO:0007669"/>
    <property type="project" value="InterPro"/>
</dbReference>
<feature type="disulfide bond" evidence="6">
    <location>
        <begin position="569"/>
        <end position="578"/>
    </location>
</feature>
<feature type="domain" description="EGF-like" evidence="8">
    <location>
        <begin position="660"/>
        <end position="694"/>
    </location>
</feature>
<dbReference type="InterPro" id="IPR018097">
    <property type="entry name" value="EGF_Ca-bd_CS"/>
</dbReference>
<feature type="domain" description="EGF-like" evidence="8">
    <location>
        <begin position="1681"/>
        <end position="1718"/>
    </location>
</feature>
<dbReference type="PROSITE" id="PS50026">
    <property type="entry name" value="EGF_3"/>
    <property type="match status" value="24"/>
</dbReference>
<feature type="domain" description="EGF-like" evidence="8">
    <location>
        <begin position="303"/>
        <end position="340"/>
    </location>
</feature>
<evidence type="ECO:0000256" key="3">
    <source>
        <dbReference type="ARBA" id="ARBA00022737"/>
    </source>
</evidence>
<dbReference type="EMBL" id="CAJNOJ010000048">
    <property type="protein sequence ID" value="CAF0956989.1"/>
    <property type="molecule type" value="Genomic_DNA"/>
</dbReference>
<feature type="disulfide bond" evidence="6">
    <location>
        <begin position="1566"/>
        <end position="1583"/>
    </location>
</feature>
<feature type="disulfide bond" evidence="6">
    <location>
        <begin position="234"/>
        <end position="251"/>
    </location>
</feature>
<feature type="domain" description="EGF-like" evidence="8">
    <location>
        <begin position="772"/>
        <end position="808"/>
    </location>
</feature>
<feature type="domain" description="EGF-like" evidence="8">
    <location>
        <begin position="852"/>
        <end position="888"/>
    </location>
</feature>
<evidence type="ECO:0000256" key="6">
    <source>
        <dbReference type="PROSITE-ProRule" id="PRU00076"/>
    </source>
</evidence>
<dbReference type="Gene3D" id="2.10.25.10">
    <property type="entry name" value="Laminin"/>
    <property type="match status" value="24"/>
</dbReference>
<dbReference type="PROSITE" id="PS00022">
    <property type="entry name" value="EGF_1"/>
    <property type="match status" value="22"/>
</dbReference>
<dbReference type="OrthoDB" id="283575at2759"/>
<dbReference type="InterPro" id="IPR013320">
    <property type="entry name" value="ConA-like_dom_sf"/>
</dbReference>
<feature type="domain" description="EGF-like" evidence="8">
    <location>
        <begin position="426"/>
        <end position="463"/>
    </location>
</feature>
<dbReference type="PANTHER" id="PTHR12916">
    <property type="entry name" value="CYTOCHROME C OXIDASE POLYPEPTIDE VIC-2"/>
    <property type="match status" value="1"/>
</dbReference>
<feature type="disulfide bond" evidence="6">
    <location>
        <begin position="1544"/>
        <end position="1553"/>
    </location>
</feature>
<feature type="disulfide bond" evidence="6">
    <location>
        <begin position="798"/>
        <end position="807"/>
    </location>
</feature>
<sequence length="1949" mass="221113">MASLSAYKTKTHSSISFEHYTNCRLTSKYHYPLISYRTCLPNIDLLNIEHYTPANSQYFRLLTKDFRLHIIYSYENETFEYQFGHFNLSLPYSASFDYQFQTAIDYYHEIDTWHYVNVTFDDYLSKVLISFGGDETRLIPLIDYPVKNSTSKLNVDVLVDDQQTNVTCLLPYSGFEMNTKSCLINIKTCELRTCTSTNSAEQYCPLFKIFDCRPFTDLECGLKTIPVRCLQNHCQNRGVCYVDLLRNLTQCVCPSGFAGNQCQYPIDECQSSPCPKHSHCIDLPNSYTCVCDPGWTGIDCSEDIDECKTIQPCKAARACVNLPGTYKCDCFDNFGGQNCEMTLDPCLSQPCLNNAIKCHPILESDNVVFRCTCQTGFTGHRCETNINDCEGIVCAKNNTHCVDGLNSFDCQCKTNFKRNPDGSCTEQNSCFSSPCHSNATCYNLIGGQYRCMCPPTYTGIHCTEDIDECTVFPSICRNGGTCVNEIGSYRCYCPAGWTGPTCAKAIDYCLSQPCNRNGTCINKINSFECRCLSTYTGDVCQYDIDECVVNPCMNNGTCHNYLGGFHCQCSMGYFGDRCQYSPMDCLRFKHANSSIKCVDPQLCVVNDTKKLDELKQLSTNTCKNERDQQLDAYFTCVNEQPADRCNCPTNLISCPDKQMQSKSCECQNNGTCFWFNSTNYRCYCPSGLTGPDCLTDIDLCSSQPCYNNGTCHSQLNTFTCQCPPYAQGTYCQELIDPCDSNPCLNTGQCQRRNHSYECNCTSTYTGTHCEIYRTPCLSQPCQHFGKCFDYNHTFECQCPFNYQGKFCEQPIDLCQTTSNTSLCLNGGTCQITNHTIQCLCLPGFSGLFCEVNIDECYTKPCSPHGECIDLINGYQCQCESSWFGYNCDRQQKELSKSLISRLSLSSVFHLRNTSINISKVLPYRSSLLPIRIQYEFRTTLKQISLLAIGQRFQQELIQNRIVTHLDKKLMLSTFIDHPDQWNMIIIEVFPLWIDVRIGKNSMSQRFYVPHPSLEIELQKEIVFGYRNYSGCVRQIEISYSQAYSIVLNDQLVETNDRLNVGCEKTNACRAGMCRKNELCHDHWFYHTCECQSPFFGTQCDQIAPIVLFNQSSFVDVCLSKSISNISFFFNTLQPNGTLFELISSANSIRIVRDLSNRARILGSLVNGRFRLTVVDHEPKFQEYELRNEQKLNDGRPHQIQLDLNNNRLIIDGIYNESLIKLNNRIVPNQFQLNPDRILSGWLQDVRINNQLLSLNNPNQSTKDINMTIANMKPLTSNPCYPNNPCQNQGTCLVTNSQHYICQCENNWFGQNCSQINLCNYNNSSLCPDGFRCQTTNEKQQCLAVGTFEGSSSRLKGLWNYSTSLSSNELAFRLRAHSQSAHLLTIKNLFNLNYFSLYLSANQLVYRYSNLTDDLVIQLDNQTFQQWTTFHLQWLENSTLVFNHTFTYALNLTDNDQIFVLNDPIEITIGNGFRGCLEYVLIDTDLYVPFYQDLNNDNLTYINEIQIEQLENVQINNCSFENVCEHVLCHNGQCISDFDRGKCRCNHGWEGDFCEKNIDECLQGNNCSVEHSVCIDQPDGYYTCQCQQGFTGKYCETNIDECASSPCANNGSCTDLINGYVCNCTDNYIGSNCSVSLDETCFGQVKPCENTGTCVVETTSLYVDNPQTACRCPNGYDGPRCENDLCLKLKCQNNGTCQRLPNGQAKCLCTEQWFGSACQDDVDECLNRTTILCYNNGICSNERGGYSCRCLENYLGSRCEREHVCLQHSPCLNQGLCKPHGEEYYCECSSSFMGDHCEYPTCESAPCLNNGTCIFDSERGFRCNCTDTGFTDEKCTTEIDECQSNPCRNNGSCIDQINGYICACPRAFGGHQCENKKFLALLGFSYHYVIWPGVAVLLLLTIILLSVVISRIRESRRSRGTYRPALNENGQTSRVEFSMILKPPPEERLI</sequence>
<feature type="domain" description="EGF-like" evidence="8">
    <location>
        <begin position="1720"/>
        <end position="1759"/>
    </location>
</feature>
<dbReference type="Proteomes" id="UP000663852">
    <property type="component" value="Unassembled WGS sequence"/>
</dbReference>
<feature type="disulfide bond" evidence="6">
    <location>
        <begin position="330"/>
        <end position="339"/>
    </location>
</feature>
<keyword evidence="7" id="KW-0812">Transmembrane</keyword>
<protein>
    <recommendedName>
        <fullName evidence="8">EGF-like domain-containing protein</fullName>
    </recommendedName>
</protein>
<dbReference type="InterPro" id="IPR049883">
    <property type="entry name" value="NOTCH1_EGF-like"/>
</dbReference>
<feature type="domain" description="EGF-like" evidence="8">
    <location>
        <begin position="1556"/>
        <end position="1595"/>
    </location>
</feature>
<dbReference type="InterPro" id="IPR013032">
    <property type="entry name" value="EGF-like_CS"/>
</dbReference>
<feature type="domain" description="EGF-like" evidence="8">
    <location>
        <begin position="1275"/>
        <end position="1313"/>
    </location>
</feature>
<comment type="caution">
    <text evidence="9">The sequence shown here is derived from an EMBL/GenBank/DDBJ whole genome shotgun (WGS) entry which is preliminary data.</text>
</comment>
<keyword evidence="2" id="KW-0732">Signal</keyword>
<comment type="caution">
    <text evidence="6">Lacks conserved residue(s) required for the propagation of feature annotation.</text>
</comment>
<feature type="disulfide bond" evidence="6">
    <location>
        <begin position="1585"/>
        <end position="1594"/>
    </location>
</feature>
<feature type="disulfide bond" evidence="6">
    <location>
        <begin position="1863"/>
        <end position="1872"/>
    </location>
</feature>
<evidence type="ECO:0000259" key="8">
    <source>
        <dbReference type="PROSITE" id="PS50026"/>
    </source>
</evidence>
<feature type="domain" description="EGF-like" evidence="8">
    <location>
        <begin position="1064"/>
        <end position="1100"/>
    </location>
</feature>
<dbReference type="SUPFAM" id="SSF57184">
    <property type="entry name" value="Growth factor receptor domain"/>
    <property type="match status" value="2"/>
</dbReference>
<feature type="domain" description="EGF-like" evidence="8">
    <location>
        <begin position="1519"/>
        <end position="1554"/>
    </location>
</feature>
<feature type="disulfide bond" evidence="6">
    <location>
        <begin position="722"/>
        <end position="731"/>
    </location>
</feature>
<feature type="domain" description="EGF-like" evidence="8">
    <location>
        <begin position="734"/>
        <end position="770"/>
    </location>
</feature>
<dbReference type="PROSITE" id="PS00010">
    <property type="entry name" value="ASX_HYDROXYL"/>
    <property type="match status" value="10"/>
</dbReference>
<dbReference type="InterPro" id="IPR001791">
    <property type="entry name" value="Laminin_G"/>
</dbReference>
<dbReference type="Pfam" id="PF07645">
    <property type="entry name" value="EGF_CA"/>
    <property type="match status" value="3"/>
</dbReference>
<feature type="disulfide bond" evidence="6">
    <location>
        <begin position="760"/>
        <end position="769"/>
    </location>
</feature>
<feature type="disulfide bond" evidence="6">
    <location>
        <begin position="493"/>
        <end position="502"/>
    </location>
</feature>
<feature type="domain" description="EGF-like" evidence="8">
    <location>
        <begin position="505"/>
        <end position="541"/>
    </location>
</feature>
<feature type="disulfide bond" evidence="6">
    <location>
        <begin position="1523"/>
        <end position="1533"/>
    </location>
</feature>
<feature type="domain" description="EGF-like" evidence="8">
    <location>
        <begin position="696"/>
        <end position="732"/>
    </location>
</feature>
<evidence type="ECO:0000256" key="5">
    <source>
        <dbReference type="ARBA" id="ARBA00023180"/>
    </source>
</evidence>
<feature type="disulfide bond" evidence="6">
    <location>
        <begin position="291"/>
        <end position="300"/>
    </location>
</feature>
<feature type="domain" description="EGF-like" evidence="8">
    <location>
        <begin position="1797"/>
        <end position="1835"/>
    </location>
</feature>
<dbReference type="SMART" id="SM00181">
    <property type="entry name" value="EGF"/>
    <property type="match status" value="26"/>
</dbReference>
<feature type="disulfide bond" evidence="6">
    <location>
        <begin position="1623"/>
        <end position="1632"/>
    </location>
</feature>
<organism evidence="9 10">
    <name type="scientific">Adineta ricciae</name>
    <name type="common">Rotifer</name>
    <dbReference type="NCBI Taxonomy" id="249248"/>
    <lineage>
        <taxon>Eukaryota</taxon>
        <taxon>Metazoa</taxon>
        <taxon>Spiralia</taxon>
        <taxon>Gnathifera</taxon>
        <taxon>Rotifera</taxon>
        <taxon>Eurotatoria</taxon>
        <taxon>Bdelloidea</taxon>
        <taxon>Adinetida</taxon>
        <taxon>Adinetidae</taxon>
        <taxon>Adineta</taxon>
    </lineage>
</organism>
<feature type="disulfide bond" evidence="6">
    <location>
        <begin position="1090"/>
        <end position="1099"/>
    </location>
</feature>
<evidence type="ECO:0000256" key="2">
    <source>
        <dbReference type="ARBA" id="ARBA00022729"/>
    </source>
</evidence>
<feature type="domain" description="EGF-like" evidence="8">
    <location>
        <begin position="810"/>
        <end position="850"/>
    </location>
</feature>
<dbReference type="CDD" id="cd00110">
    <property type="entry name" value="LamG"/>
    <property type="match status" value="1"/>
</dbReference>
<evidence type="ECO:0000313" key="9">
    <source>
        <dbReference type="EMBL" id="CAF0956989.1"/>
    </source>
</evidence>
<dbReference type="GO" id="GO:0007219">
    <property type="term" value="P:Notch signaling pathway"/>
    <property type="evidence" value="ECO:0007669"/>
    <property type="project" value="TreeGrafter"/>
</dbReference>
<feature type="domain" description="EGF-like" evidence="8">
    <location>
        <begin position="342"/>
        <end position="383"/>
    </location>
</feature>
<feature type="disulfide bond" evidence="6">
    <location>
        <begin position="373"/>
        <end position="382"/>
    </location>
</feature>
<proteinExistence type="predicted"/>
<dbReference type="SUPFAM" id="SSF49899">
    <property type="entry name" value="Concanavalin A-like lectins/glucanases"/>
    <property type="match status" value="2"/>
</dbReference>
<dbReference type="InterPro" id="IPR000742">
    <property type="entry name" value="EGF"/>
</dbReference>
<accession>A0A814DH15</accession>
<dbReference type="FunFam" id="2.10.25.10:FF:000472">
    <property type="entry name" value="Uncharacterized protein, isoform A"/>
    <property type="match status" value="4"/>
</dbReference>
<feature type="disulfide bond" evidence="6">
    <location>
        <begin position="531"/>
        <end position="540"/>
    </location>
</feature>
<feature type="domain" description="EGF-like" evidence="8">
    <location>
        <begin position="1837"/>
        <end position="1873"/>
    </location>
</feature>
<feature type="domain" description="EGF-like" evidence="8">
    <location>
        <begin position="543"/>
        <end position="579"/>
    </location>
</feature>
<keyword evidence="3" id="KW-0677">Repeat</keyword>
<name>A0A814DH15_ADIRI</name>
<dbReference type="CDD" id="cd00054">
    <property type="entry name" value="EGF_CA"/>
    <property type="match status" value="13"/>
</dbReference>
<feature type="domain" description="EGF-like" evidence="8">
    <location>
        <begin position="465"/>
        <end position="503"/>
    </location>
</feature>
<dbReference type="PROSITE" id="PS01186">
    <property type="entry name" value="EGF_2"/>
    <property type="match status" value="9"/>
</dbReference>
<feature type="disulfide bond" evidence="6">
    <location>
        <begin position="1749"/>
        <end position="1758"/>
    </location>
</feature>
<keyword evidence="5" id="KW-0325">Glycoprotein</keyword>
<dbReference type="FunFam" id="2.10.25.10:FF:000122">
    <property type="entry name" value="Protein crumbs homolog 2"/>
    <property type="match status" value="3"/>
</dbReference>
<feature type="disulfide bond" evidence="6">
    <location>
        <begin position="1708"/>
        <end position="1717"/>
    </location>
</feature>
<dbReference type="GO" id="GO:0005112">
    <property type="term" value="F:Notch binding"/>
    <property type="evidence" value="ECO:0007669"/>
    <property type="project" value="TreeGrafter"/>
</dbReference>
<feature type="domain" description="EGF-like" evidence="8">
    <location>
        <begin position="1760"/>
        <end position="1794"/>
    </location>
</feature>
<reference evidence="9" key="1">
    <citation type="submission" date="2021-02" db="EMBL/GenBank/DDBJ databases">
        <authorList>
            <person name="Nowell W R."/>
        </authorList>
    </citation>
    <scope>NUCLEOTIDE SEQUENCE</scope>
</reference>
<dbReference type="PANTHER" id="PTHR12916:SF4">
    <property type="entry name" value="UNINFLATABLE, ISOFORM C"/>
    <property type="match status" value="1"/>
</dbReference>
<feature type="domain" description="EGF-like" evidence="8">
    <location>
        <begin position="265"/>
        <end position="301"/>
    </location>
</feature>
<dbReference type="PROSITE" id="PS01187">
    <property type="entry name" value="EGF_CA"/>
    <property type="match status" value="7"/>
</dbReference>
<keyword evidence="7" id="KW-1133">Transmembrane helix</keyword>
<evidence type="ECO:0000256" key="4">
    <source>
        <dbReference type="ARBA" id="ARBA00023157"/>
    </source>
</evidence>
<evidence type="ECO:0000256" key="1">
    <source>
        <dbReference type="ARBA" id="ARBA00022536"/>
    </source>
</evidence>
<feature type="transmembrane region" description="Helical" evidence="7">
    <location>
        <begin position="1887"/>
        <end position="1908"/>
    </location>
</feature>
<evidence type="ECO:0000313" key="10">
    <source>
        <dbReference type="Proteomes" id="UP000663852"/>
    </source>
</evidence>
<evidence type="ECO:0000256" key="7">
    <source>
        <dbReference type="SAM" id="Phobius"/>
    </source>
</evidence>
<dbReference type="FunFam" id="2.10.25.10:FF:000031">
    <property type="entry name" value="neurogenic locus notch homolog protein 3"/>
    <property type="match status" value="1"/>
</dbReference>
<feature type="disulfide bond" evidence="6">
    <location>
        <begin position="453"/>
        <end position="462"/>
    </location>
</feature>
<dbReference type="Gene3D" id="2.60.120.200">
    <property type="match status" value="1"/>
</dbReference>
<dbReference type="SUPFAM" id="SSF57196">
    <property type="entry name" value="EGF/Laminin"/>
    <property type="match status" value="16"/>
</dbReference>
<dbReference type="Pfam" id="PF12661">
    <property type="entry name" value="hEGF"/>
    <property type="match status" value="8"/>
</dbReference>